<dbReference type="Pfam" id="PF08281">
    <property type="entry name" value="Sigma70_r4_2"/>
    <property type="match status" value="1"/>
</dbReference>
<dbReference type="GO" id="GO:0016987">
    <property type="term" value="F:sigma factor activity"/>
    <property type="evidence" value="ECO:0007669"/>
    <property type="project" value="UniProtKB-KW"/>
</dbReference>
<organism evidence="8 9">
    <name type="scientific">Actinokineospora terrae</name>
    <dbReference type="NCBI Taxonomy" id="155974"/>
    <lineage>
        <taxon>Bacteria</taxon>
        <taxon>Bacillati</taxon>
        <taxon>Actinomycetota</taxon>
        <taxon>Actinomycetes</taxon>
        <taxon>Pseudonocardiales</taxon>
        <taxon>Pseudonocardiaceae</taxon>
        <taxon>Actinokineospora</taxon>
    </lineage>
</organism>
<dbReference type="InterPro" id="IPR014284">
    <property type="entry name" value="RNA_pol_sigma-70_dom"/>
</dbReference>
<feature type="domain" description="RNA polymerase sigma-70 region 2" evidence="6">
    <location>
        <begin position="33"/>
        <end position="96"/>
    </location>
</feature>
<keyword evidence="9" id="KW-1185">Reference proteome</keyword>
<dbReference type="InterPro" id="IPR013325">
    <property type="entry name" value="RNA_pol_sigma_r2"/>
</dbReference>
<dbReference type="InterPro" id="IPR013249">
    <property type="entry name" value="RNA_pol_sigma70_r4_t2"/>
</dbReference>
<dbReference type="Proteomes" id="UP000199051">
    <property type="component" value="Unassembled WGS sequence"/>
</dbReference>
<dbReference type="NCBIfam" id="TIGR02937">
    <property type="entry name" value="sigma70-ECF"/>
    <property type="match status" value="1"/>
</dbReference>
<dbReference type="AlphaFoldDB" id="A0A1H9XSM9"/>
<dbReference type="Gene3D" id="1.10.10.10">
    <property type="entry name" value="Winged helix-like DNA-binding domain superfamily/Winged helix DNA-binding domain"/>
    <property type="match status" value="1"/>
</dbReference>
<accession>A0A1H9XSM9</accession>
<evidence type="ECO:0000313" key="9">
    <source>
        <dbReference type="Proteomes" id="UP000199051"/>
    </source>
</evidence>
<dbReference type="RefSeq" id="WP_092787253.1">
    <property type="nucleotide sequence ID" value="NZ_FOGI01000025.1"/>
</dbReference>
<dbReference type="InterPro" id="IPR039425">
    <property type="entry name" value="RNA_pol_sigma-70-like"/>
</dbReference>
<keyword evidence="3" id="KW-0731">Sigma factor</keyword>
<comment type="similarity">
    <text evidence="1">Belongs to the sigma-70 factor family. ECF subfamily.</text>
</comment>
<proteinExistence type="inferred from homology"/>
<protein>
    <submittedName>
        <fullName evidence="8">RNA polymerase sigma-70 factor, ECF subfamily</fullName>
    </submittedName>
</protein>
<dbReference type="GO" id="GO:0006352">
    <property type="term" value="P:DNA-templated transcription initiation"/>
    <property type="evidence" value="ECO:0007669"/>
    <property type="project" value="InterPro"/>
</dbReference>
<feature type="domain" description="RNA polymerase sigma factor 70 region 4 type 2" evidence="7">
    <location>
        <begin position="121"/>
        <end position="169"/>
    </location>
</feature>
<evidence type="ECO:0000256" key="1">
    <source>
        <dbReference type="ARBA" id="ARBA00010641"/>
    </source>
</evidence>
<name>A0A1H9XSM9_9PSEU</name>
<dbReference type="InterPro" id="IPR013324">
    <property type="entry name" value="RNA_pol_sigma_r3/r4-like"/>
</dbReference>
<evidence type="ECO:0000259" key="7">
    <source>
        <dbReference type="Pfam" id="PF08281"/>
    </source>
</evidence>
<dbReference type="GO" id="GO:0003677">
    <property type="term" value="F:DNA binding"/>
    <property type="evidence" value="ECO:0007669"/>
    <property type="project" value="UniProtKB-KW"/>
</dbReference>
<evidence type="ECO:0000259" key="6">
    <source>
        <dbReference type="Pfam" id="PF04542"/>
    </source>
</evidence>
<dbReference type="EMBL" id="FOGI01000025">
    <property type="protein sequence ID" value="SES49175.1"/>
    <property type="molecule type" value="Genomic_DNA"/>
</dbReference>
<evidence type="ECO:0000313" key="8">
    <source>
        <dbReference type="EMBL" id="SES49175.1"/>
    </source>
</evidence>
<reference evidence="9" key="1">
    <citation type="submission" date="2016-10" db="EMBL/GenBank/DDBJ databases">
        <authorList>
            <person name="Varghese N."/>
            <person name="Submissions S."/>
        </authorList>
    </citation>
    <scope>NUCLEOTIDE SEQUENCE [LARGE SCALE GENOMIC DNA]</scope>
    <source>
        <strain evidence="9">DSM 44260</strain>
    </source>
</reference>
<dbReference type="PANTHER" id="PTHR43133">
    <property type="entry name" value="RNA POLYMERASE ECF-TYPE SIGMA FACTO"/>
    <property type="match status" value="1"/>
</dbReference>
<dbReference type="InterPro" id="IPR007627">
    <property type="entry name" value="RNA_pol_sigma70_r2"/>
</dbReference>
<keyword evidence="4" id="KW-0238">DNA-binding</keyword>
<dbReference type="CDD" id="cd06171">
    <property type="entry name" value="Sigma70_r4"/>
    <property type="match status" value="1"/>
</dbReference>
<dbReference type="SUPFAM" id="SSF88946">
    <property type="entry name" value="Sigma2 domain of RNA polymerase sigma factors"/>
    <property type="match status" value="1"/>
</dbReference>
<keyword evidence="5" id="KW-0804">Transcription</keyword>
<keyword evidence="2" id="KW-0805">Transcription regulation</keyword>
<evidence type="ECO:0000256" key="4">
    <source>
        <dbReference type="ARBA" id="ARBA00023125"/>
    </source>
</evidence>
<dbReference type="Gene3D" id="1.10.1740.10">
    <property type="match status" value="1"/>
</dbReference>
<gene>
    <name evidence="8" type="ORF">SAMN04487818_1254</name>
</gene>
<dbReference type="SUPFAM" id="SSF88659">
    <property type="entry name" value="Sigma3 and sigma4 domains of RNA polymerase sigma factors"/>
    <property type="match status" value="1"/>
</dbReference>
<dbReference type="STRING" id="155974.SAMN04487818_1254"/>
<dbReference type="Pfam" id="PF04542">
    <property type="entry name" value="Sigma70_r2"/>
    <property type="match status" value="1"/>
</dbReference>
<sequence length="177" mass="19012">MTAGPFPDLEADLVQAAAAGDQAAFRTLWAGAERRAYALCVRLTGSHADAADALQETQIAAWRGLGRFTGTCSFAVWVYAIARNAALGVLRTRTRRGEVDLDSVADPATGPFTDAVGDTLDVRAALATLPARHREAVLLWASGLTYAQIATVMTAPTNSIRVWIHRARHTLRDRLSP</sequence>
<dbReference type="PANTHER" id="PTHR43133:SF8">
    <property type="entry name" value="RNA POLYMERASE SIGMA FACTOR HI_1459-RELATED"/>
    <property type="match status" value="1"/>
</dbReference>
<evidence type="ECO:0000256" key="2">
    <source>
        <dbReference type="ARBA" id="ARBA00023015"/>
    </source>
</evidence>
<evidence type="ECO:0000256" key="5">
    <source>
        <dbReference type="ARBA" id="ARBA00023163"/>
    </source>
</evidence>
<evidence type="ECO:0000256" key="3">
    <source>
        <dbReference type="ARBA" id="ARBA00023082"/>
    </source>
</evidence>
<dbReference type="InterPro" id="IPR036388">
    <property type="entry name" value="WH-like_DNA-bd_sf"/>
</dbReference>